<dbReference type="GO" id="GO:0009927">
    <property type="term" value="F:histidine phosphotransfer kinase activity"/>
    <property type="evidence" value="ECO:0007669"/>
    <property type="project" value="TreeGrafter"/>
</dbReference>
<dbReference type="Pfam" id="PF12860">
    <property type="entry name" value="PAS_7"/>
    <property type="match status" value="1"/>
</dbReference>
<keyword evidence="5 14" id="KW-0597">Phosphoprotein</keyword>
<evidence type="ECO:0000256" key="3">
    <source>
        <dbReference type="ARBA" id="ARBA00012438"/>
    </source>
</evidence>
<evidence type="ECO:0000256" key="7">
    <source>
        <dbReference type="ARBA" id="ARBA00022692"/>
    </source>
</evidence>
<keyword evidence="6" id="KW-0808">Transferase</keyword>
<feature type="coiled-coil region" evidence="15">
    <location>
        <begin position="475"/>
        <end position="513"/>
    </location>
</feature>
<keyword evidence="12" id="KW-0902">Two-component regulatory system</keyword>
<dbReference type="SUPFAM" id="SSF47384">
    <property type="entry name" value="Homodimeric domain of signal transducing histidine kinase"/>
    <property type="match status" value="1"/>
</dbReference>
<dbReference type="EC" id="2.7.13.3" evidence="3"/>
<dbReference type="InterPro" id="IPR033479">
    <property type="entry name" value="dCache_1"/>
</dbReference>
<dbReference type="InterPro" id="IPR036097">
    <property type="entry name" value="HisK_dim/P_sf"/>
</dbReference>
<dbReference type="Gene3D" id="3.30.565.10">
    <property type="entry name" value="Histidine kinase-like ATPase, C-terminal domain"/>
    <property type="match status" value="1"/>
</dbReference>
<dbReference type="SUPFAM" id="SSF55874">
    <property type="entry name" value="ATPase domain of HSP90 chaperone/DNA topoisomerase II/histidine kinase"/>
    <property type="match status" value="1"/>
</dbReference>
<dbReference type="SMART" id="SM00388">
    <property type="entry name" value="HisKA"/>
    <property type="match status" value="1"/>
</dbReference>
<dbReference type="FunFam" id="1.10.287.130:FF:000063">
    <property type="entry name" value="Hybrid sensor histidine kinase/response regulator"/>
    <property type="match status" value="1"/>
</dbReference>
<dbReference type="GO" id="GO:0005886">
    <property type="term" value="C:plasma membrane"/>
    <property type="evidence" value="ECO:0007669"/>
    <property type="project" value="UniProtKB-SubCell"/>
</dbReference>
<evidence type="ECO:0000256" key="15">
    <source>
        <dbReference type="SAM" id="Coils"/>
    </source>
</evidence>
<dbReference type="PROSITE" id="PS50110">
    <property type="entry name" value="RESPONSE_REGULATORY"/>
    <property type="match status" value="1"/>
</dbReference>
<dbReference type="Gene3D" id="3.30.450.20">
    <property type="entry name" value="PAS domain"/>
    <property type="match status" value="3"/>
</dbReference>
<dbReference type="SMART" id="SM00448">
    <property type="entry name" value="REC"/>
    <property type="match status" value="1"/>
</dbReference>
<dbReference type="Pfam" id="PF00512">
    <property type="entry name" value="HisKA"/>
    <property type="match status" value="1"/>
</dbReference>
<feature type="modified residue" description="4-aspartylphosphate" evidence="14">
    <location>
        <position position="811"/>
    </location>
</feature>
<evidence type="ECO:0000259" key="18">
    <source>
        <dbReference type="PROSITE" id="PS50110"/>
    </source>
</evidence>
<keyword evidence="4" id="KW-1003">Cell membrane</keyword>
<keyword evidence="8" id="KW-0547">Nucleotide-binding</keyword>
<dbReference type="Gene3D" id="3.40.50.2300">
    <property type="match status" value="1"/>
</dbReference>
<feature type="domain" description="Response regulatory" evidence="18">
    <location>
        <begin position="761"/>
        <end position="877"/>
    </location>
</feature>
<dbReference type="InterPro" id="IPR000014">
    <property type="entry name" value="PAS"/>
</dbReference>
<dbReference type="GO" id="GO:0005524">
    <property type="term" value="F:ATP binding"/>
    <property type="evidence" value="ECO:0007669"/>
    <property type="project" value="UniProtKB-KW"/>
</dbReference>
<protein>
    <recommendedName>
        <fullName evidence="3">histidine kinase</fullName>
        <ecNumber evidence="3">2.7.13.3</ecNumber>
    </recommendedName>
</protein>
<dbReference type="InterPro" id="IPR003661">
    <property type="entry name" value="HisK_dim/P_dom"/>
</dbReference>
<dbReference type="Pfam" id="PF02743">
    <property type="entry name" value="dCache_1"/>
    <property type="match status" value="1"/>
</dbReference>
<dbReference type="CDD" id="cd00082">
    <property type="entry name" value="HisKA"/>
    <property type="match status" value="1"/>
</dbReference>
<dbReference type="InterPro" id="IPR029151">
    <property type="entry name" value="Sensor-like_sf"/>
</dbReference>
<dbReference type="InterPro" id="IPR035965">
    <property type="entry name" value="PAS-like_dom_sf"/>
</dbReference>
<comment type="subcellular location">
    <subcellularLocation>
        <location evidence="2">Cell membrane</location>
        <topology evidence="2">Multi-pass membrane protein</topology>
    </subcellularLocation>
</comment>
<evidence type="ECO:0000256" key="9">
    <source>
        <dbReference type="ARBA" id="ARBA00022777"/>
    </source>
</evidence>
<dbReference type="Pfam" id="PF02518">
    <property type="entry name" value="HATPase_c"/>
    <property type="match status" value="1"/>
</dbReference>
<evidence type="ECO:0000256" key="2">
    <source>
        <dbReference type="ARBA" id="ARBA00004651"/>
    </source>
</evidence>
<dbReference type="InterPro" id="IPR004358">
    <property type="entry name" value="Sig_transdc_His_kin-like_C"/>
</dbReference>
<feature type="domain" description="Histidine kinase" evidence="17">
    <location>
        <begin position="523"/>
        <end position="736"/>
    </location>
</feature>
<dbReference type="Gene3D" id="6.10.250.3020">
    <property type="match status" value="1"/>
</dbReference>
<keyword evidence="7 16" id="KW-0812">Transmembrane</keyword>
<keyword evidence="11 16" id="KW-1133">Transmembrane helix</keyword>
<dbReference type="SUPFAM" id="SSF52172">
    <property type="entry name" value="CheY-like"/>
    <property type="match status" value="1"/>
</dbReference>
<evidence type="ECO:0000256" key="10">
    <source>
        <dbReference type="ARBA" id="ARBA00022840"/>
    </source>
</evidence>
<evidence type="ECO:0000313" key="19">
    <source>
        <dbReference type="EMBL" id="SFE81688.1"/>
    </source>
</evidence>
<dbReference type="InterPro" id="IPR001789">
    <property type="entry name" value="Sig_transdc_resp-reg_receiver"/>
</dbReference>
<keyword evidence="9 19" id="KW-0418">Kinase</keyword>
<keyword evidence="10" id="KW-0067">ATP-binding</keyword>
<keyword evidence="13 16" id="KW-0472">Membrane</keyword>
<evidence type="ECO:0000313" key="20">
    <source>
        <dbReference type="Proteomes" id="UP000199477"/>
    </source>
</evidence>
<dbReference type="AlphaFoldDB" id="A0A1I2DMK3"/>
<comment type="catalytic activity">
    <reaction evidence="1">
        <text>ATP + protein L-histidine = ADP + protein N-phospho-L-histidine.</text>
        <dbReference type="EC" id="2.7.13.3"/>
    </reaction>
</comment>
<dbReference type="PRINTS" id="PR00344">
    <property type="entry name" value="BCTRLSENSOR"/>
</dbReference>
<dbReference type="EMBL" id="FONH01000004">
    <property type="protein sequence ID" value="SFE81688.1"/>
    <property type="molecule type" value="Genomic_DNA"/>
</dbReference>
<evidence type="ECO:0000259" key="17">
    <source>
        <dbReference type="PROSITE" id="PS50109"/>
    </source>
</evidence>
<sequence>MAIRFRHGKIFAIAALLAAGMALSALLAYRIALRQSLGRMAGDSAQQLQLQSLALQRLIDRYRVLPGTLALDPELRAALLAPPDATMQHYLNIKLEHANGVTHASTLTLLDRDGLALAANNWREPSSNVGHRYDFRPYFQGAVAHGVGTFYAVGISTHVPGYFIAEAVKGPRGEVIGVISVKVPLGELEREWLHGDGTLLLSDRNGVVFLTNQPEWEFRELSPLKPSEAAQMEATRQYEGQQLRRADYRVLDELGDGSRLVRIVEPAGRGARLWSSLELPLEGWSLHLLRNAAGSLATARLAAAVAAGAWAPLILLGLFLQQRRRLIQHRLQSRAELERLVAHYTGELRSAQDSVVQAAEAAASRNASLEHLPQGVSVVDRELRLVAWNTRYQEIFKFPPGLLQTGMPIEDVLRYNARLGRLGPGSVEEAIQRRLDHMRSGSAHMFERERPDGSVLEIRGNPLPGGGFVTSFADITAYKAAARDLRNLATTLEQRIEERTHDLEAAKAEAEHANRGKTRFVAAAVHDLLQPLNAARMYVGVLRGRLPGGDDRALADRVESALQAQDDLLASLLDMARLEAGALSARAVDLPLEPLLTGLARQFGILAQSRGLALHYVPCQATVHSDPLLLRRVLQNFLSNAIHYTPRGRVLLGCRRVDAGVRIEVWDTGVGIPEAKRQAIFEEFRRLDTGIERDGRSAGLGLSIVDRIARLLDHRIGLRSWPERGSAFSVTVPYGDPAGVPAAPVASSAVTDEDSPLRGCRVWCIDDAPRVREATGALLRHWGCEATLVDSAEQAMALARAGEAPDLLLLDYQLGEDVTGLDLLPRLAGRWGVQPPTIVLSAQKDAQTRMRVQEAGLRFLPKPAAPAALRAVISQALLASGAS</sequence>
<dbReference type="PANTHER" id="PTHR43047:SF9">
    <property type="entry name" value="HISTIDINE KINASE"/>
    <property type="match status" value="1"/>
</dbReference>
<dbReference type="SMART" id="SM00387">
    <property type="entry name" value="HATPase_c"/>
    <property type="match status" value="1"/>
</dbReference>
<dbReference type="InterPro" id="IPR011006">
    <property type="entry name" value="CheY-like_superfamily"/>
</dbReference>
<evidence type="ECO:0000256" key="6">
    <source>
        <dbReference type="ARBA" id="ARBA00022679"/>
    </source>
</evidence>
<dbReference type="PANTHER" id="PTHR43047">
    <property type="entry name" value="TWO-COMPONENT HISTIDINE PROTEIN KINASE"/>
    <property type="match status" value="1"/>
</dbReference>
<evidence type="ECO:0000256" key="16">
    <source>
        <dbReference type="SAM" id="Phobius"/>
    </source>
</evidence>
<proteinExistence type="predicted"/>
<name>A0A1I2DMK3_9GAMM</name>
<feature type="transmembrane region" description="Helical" evidence="16">
    <location>
        <begin position="301"/>
        <end position="320"/>
    </location>
</feature>
<dbReference type="PROSITE" id="PS50109">
    <property type="entry name" value="HIS_KIN"/>
    <property type="match status" value="1"/>
</dbReference>
<dbReference type="STRING" id="500610.SAMN02799615_01735"/>
<gene>
    <name evidence="19" type="ORF">SAMN02799615_01735</name>
</gene>
<dbReference type="CDD" id="cd00130">
    <property type="entry name" value="PAS"/>
    <property type="match status" value="1"/>
</dbReference>
<keyword evidence="20" id="KW-1185">Reference proteome</keyword>
<keyword evidence="15" id="KW-0175">Coiled coil</keyword>
<evidence type="ECO:0000256" key="4">
    <source>
        <dbReference type="ARBA" id="ARBA00022475"/>
    </source>
</evidence>
<evidence type="ECO:0000256" key="14">
    <source>
        <dbReference type="PROSITE-ProRule" id="PRU00169"/>
    </source>
</evidence>
<organism evidence="19 20">
    <name type="scientific">Dyella marensis</name>
    <dbReference type="NCBI Taxonomy" id="500610"/>
    <lineage>
        <taxon>Bacteria</taxon>
        <taxon>Pseudomonadati</taxon>
        <taxon>Pseudomonadota</taxon>
        <taxon>Gammaproteobacteria</taxon>
        <taxon>Lysobacterales</taxon>
        <taxon>Rhodanobacteraceae</taxon>
        <taxon>Dyella</taxon>
    </lineage>
</organism>
<dbReference type="CDD" id="cd00156">
    <property type="entry name" value="REC"/>
    <property type="match status" value="1"/>
</dbReference>
<dbReference type="Proteomes" id="UP000199477">
    <property type="component" value="Unassembled WGS sequence"/>
</dbReference>
<evidence type="ECO:0000256" key="1">
    <source>
        <dbReference type="ARBA" id="ARBA00000085"/>
    </source>
</evidence>
<evidence type="ECO:0000256" key="8">
    <source>
        <dbReference type="ARBA" id="ARBA00022741"/>
    </source>
</evidence>
<dbReference type="Pfam" id="PF00072">
    <property type="entry name" value="Response_reg"/>
    <property type="match status" value="1"/>
</dbReference>
<dbReference type="FunFam" id="3.30.565.10:FF:000049">
    <property type="entry name" value="Two-component sensor histidine kinase"/>
    <property type="match status" value="1"/>
</dbReference>
<dbReference type="Gene3D" id="1.10.287.130">
    <property type="match status" value="1"/>
</dbReference>
<dbReference type="InterPro" id="IPR005467">
    <property type="entry name" value="His_kinase_dom"/>
</dbReference>
<dbReference type="SUPFAM" id="SSF103190">
    <property type="entry name" value="Sensory domain-like"/>
    <property type="match status" value="1"/>
</dbReference>
<dbReference type="InterPro" id="IPR036890">
    <property type="entry name" value="HATPase_C_sf"/>
</dbReference>
<dbReference type="GO" id="GO:0000155">
    <property type="term" value="F:phosphorelay sensor kinase activity"/>
    <property type="evidence" value="ECO:0007669"/>
    <property type="project" value="InterPro"/>
</dbReference>
<reference evidence="20" key="1">
    <citation type="submission" date="2016-10" db="EMBL/GenBank/DDBJ databases">
        <authorList>
            <person name="Varghese N."/>
            <person name="Submissions S."/>
        </authorList>
    </citation>
    <scope>NUCLEOTIDE SEQUENCE [LARGE SCALE GENOMIC DNA]</scope>
    <source>
        <strain evidence="20">UNC178MFTsu3.1</strain>
    </source>
</reference>
<accession>A0A1I2DMK3</accession>
<dbReference type="SUPFAM" id="SSF55785">
    <property type="entry name" value="PYP-like sensor domain (PAS domain)"/>
    <property type="match status" value="1"/>
</dbReference>
<evidence type="ECO:0000256" key="5">
    <source>
        <dbReference type="ARBA" id="ARBA00022553"/>
    </source>
</evidence>
<evidence type="ECO:0000256" key="11">
    <source>
        <dbReference type="ARBA" id="ARBA00022989"/>
    </source>
</evidence>
<dbReference type="RefSeq" id="WP_026633054.1">
    <property type="nucleotide sequence ID" value="NZ_FONH01000004.1"/>
</dbReference>
<evidence type="ECO:0000256" key="13">
    <source>
        <dbReference type="ARBA" id="ARBA00023136"/>
    </source>
</evidence>
<dbReference type="InterPro" id="IPR003594">
    <property type="entry name" value="HATPase_dom"/>
</dbReference>
<evidence type="ECO:0000256" key="12">
    <source>
        <dbReference type="ARBA" id="ARBA00023012"/>
    </source>
</evidence>